<protein>
    <submittedName>
        <fullName evidence="3">Uncharacterized protein</fullName>
    </submittedName>
</protein>
<dbReference type="EMBL" id="CP041372">
    <property type="protein sequence ID" value="QKS70094.1"/>
    <property type="molecule type" value="Genomic_DNA"/>
</dbReference>
<dbReference type="KEGG" id="psua:FLK61_25315"/>
<evidence type="ECO:0000256" key="2">
    <source>
        <dbReference type="SAM" id="Phobius"/>
    </source>
</evidence>
<proteinExistence type="predicted"/>
<evidence type="ECO:0000313" key="3">
    <source>
        <dbReference type="EMBL" id="QKS70094.1"/>
    </source>
</evidence>
<reference evidence="4" key="1">
    <citation type="submission" date="2019-07" db="EMBL/GenBank/DDBJ databases">
        <title>Bacillus alkalisoli sp. nov. isolated from saline soil.</title>
        <authorList>
            <person name="Sun J.-Q."/>
            <person name="Xu L."/>
        </authorList>
    </citation>
    <scope>NUCLEOTIDE SEQUENCE [LARGE SCALE GENOMIC DNA]</scope>
    <source>
        <strain evidence="4">M4U3P1</strain>
    </source>
</reference>
<dbReference type="AlphaFoldDB" id="A0A859FC12"/>
<feature type="coiled-coil region" evidence="1">
    <location>
        <begin position="32"/>
        <end position="70"/>
    </location>
</feature>
<keyword evidence="2" id="KW-0812">Transmembrane</keyword>
<keyword evidence="4" id="KW-1185">Reference proteome</keyword>
<gene>
    <name evidence="3" type="ORF">FLK61_25315</name>
</gene>
<dbReference type="RefSeq" id="WP_176008138.1">
    <property type="nucleotide sequence ID" value="NZ_CP041372.2"/>
</dbReference>
<keyword evidence="2" id="KW-0472">Membrane</keyword>
<name>A0A859FC12_9BACI</name>
<organism evidence="3 4">
    <name type="scientific">Paenalkalicoccus suaedae</name>
    <dbReference type="NCBI Taxonomy" id="2592382"/>
    <lineage>
        <taxon>Bacteria</taxon>
        <taxon>Bacillati</taxon>
        <taxon>Bacillota</taxon>
        <taxon>Bacilli</taxon>
        <taxon>Bacillales</taxon>
        <taxon>Bacillaceae</taxon>
        <taxon>Paenalkalicoccus</taxon>
    </lineage>
</organism>
<evidence type="ECO:0000313" key="4">
    <source>
        <dbReference type="Proteomes" id="UP000318138"/>
    </source>
</evidence>
<keyword evidence="2" id="KW-1133">Transmembrane helix</keyword>
<evidence type="ECO:0000256" key="1">
    <source>
        <dbReference type="SAM" id="Coils"/>
    </source>
</evidence>
<keyword evidence="1" id="KW-0175">Coiled coil</keyword>
<sequence>MVFNMIYQLLALSVLIIPVAILIYVLIVVRKVNNRSEERLRLEKENDAHRQQQAQELNDMKKRLTHIEDMLKEVD</sequence>
<accession>A0A859FC12</accession>
<dbReference type="Proteomes" id="UP000318138">
    <property type="component" value="Chromosome"/>
</dbReference>
<feature type="transmembrane region" description="Helical" evidence="2">
    <location>
        <begin position="6"/>
        <end position="29"/>
    </location>
</feature>